<dbReference type="AlphaFoldDB" id="A0A0F9PXC4"/>
<comment type="caution">
    <text evidence="1">The sequence shown here is derived from an EMBL/GenBank/DDBJ whole genome shotgun (WGS) entry which is preliminary data.</text>
</comment>
<proteinExistence type="predicted"/>
<protein>
    <submittedName>
        <fullName evidence="1">Uncharacterized protein</fullName>
    </submittedName>
</protein>
<accession>A0A0F9PXC4</accession>
<sequence length="32" mass="3711">MDKLDKVIEDLESHVKFLGELVERLENVVKNA</sequence>
<dbReference type="EMBL" id="LAZR01002490">
    <property type="protein sequence ID" value="KKN29407.1"/>
    <property type="molecule type" value="Genomic_DNA"/>
</dbReference>
<evidence type="ECO:0000313" key="1">
    <source>
        <dbReference type="EMBL" id="KKN29407.1"/>
    </source>
</evidence>
<reference evidence="1" key="1">
    <citation type="journal article" date="2015" name="Nature">
        <title>Complex archaea that bridge the gap between prokaryotes and eukaryotes.</title>
        <authorList>
            <person name="Spang A."/>
            <person name="Saw J.H."/>
            <person name="Jorgensen S.L."/>
            <person name="Zaremba-Niedzwiedzka K."/>
            <person name="Martijn J."/>
            <person name="Lind A.E."/>
            <person name="van Eijk R."/>
            <person name="Schleper C."/>
            <person name="Guy L."/>
            <person name="Ettema T.J."/>
        </authorList>
    </citation>
    <scope>NUCLEOTIDE SEQUENCE</scope>
</reference>
<organism evidence="1">
    <name type="scientific">marine sediment metagenome</name>
    <dbReference type="NCBI Taxonomy" id="412755"/>
    <lineage>
        <taxon>unclassified sequences</taxon>
        <taxon>metagenomes</taxon>
        <taxon>ecological metagenomes</taxon>
    </lineage>
</organism>
<gene>
    <name evidence="1" type="ORF">LCGC14_0844350</name>
</gene>
<name>A0A0F9PXC4_9ZZZZ</name>